<dbReference type="RefSeq" id="WP_188876368.1">
    <property type="nucleotide sequence ID" value="NZ_BMPF01000001.1"/>
</dbReference>
<dbReference type="OrthoDB" id="202021at2157"/>
<dbReference type="EMBL" id="BMPF01000001">
    <property type="protein sequence ID" value="GGL20925.1"/>
    <property type="molecule type" value="Genomic_DNA"/>
</dbReference>
<keyword evidence="2" id="KW-0804">Transcription</keyword>
<dbReference type="PANTHER" id="PTHR34236">
    <property type="entry name" value="DIMETHYL SULFOXIDE REDUCTASE TRANSCRIPTIONAL ACTIVATOR"/>
    <property type="match status" value="1"/>
</dbReference>
<feature type="domain" description="Bacterioopsin transcriptional activator GAF and HTH associated" evidence="4">
    <location>
        <begin position="6"/>
        <end position="143"/>
    </location>
</feature>
<gene>
    <name evidence="5" type="ORF">GCM10009037_00250</name>
</gene>
<evidence type="ECO:0000259" key="3">
    <source>
        <dbReference type="Pfam" id="PF04967"/>
    </source>
</evidence>
<organism evidence="5 6">
    <name type="scientific">Halarchaeum grantii</name>
    <dbReference type="NCBI Taxonomy" id="1193105"/>
    <lineage>
        <taxon>Archaea</taxon>
        <taxon>Methanobacteriati</taxon>
        <taxon>Methanobacteriota</taxon>
        <taxon>Stenosarchaea group</taxon>
        <taxon>Halobacteria</taxon>
        <taxon>Halobacteriales</taxon>
        <taxon>Halobacteriaceae</taxon>
    </lineage>
</organism>
<comment type="caution">
    <text evidence="5">The sequence shown here is derived from an EMBL/GenBank/DDBJ whole genome shotgun (WGS) entry which is preliminary data.</text>
</comment>
<keyword evidence="6" id="KW-1185">Reference proteome</keyword>
<evidence type="ECO:0000256" key="1">
    <source>
        <dbReference type="ARBA" id="ARBA00023015"/>
    </source>
</evidence>
<name>A0A830EQR8_9EURY</name>
<dbReference type="Pfam" id="PF15915">
    <property type="entry name" value="BAT"/>
    <property type="match status" value="1"/>
</dbReference>
<feature type="domain" description="HTH bat-type" evidence="3">
    <location>
        <begin position="159"/>
        <end position="210"/>
    </location>
</feature>
<evidence type="ECO:0000313" key="5">
    <source>
        <dbReference type="EMBL" id="GGL20925.1"/>
    </source>
</evidence>
<sequence length="221" mass="23790">MTLIAELRLSSPDLPLVSALGAAPETTLEVESAMAADADRPALFVWARGGDLDAFERAARDDATVGDVRCLEDFGERRLYRVCVAADAPVVLYRETVAVGAARLDVRATSDGIDTRIRFPDRDALRTFRARLVERDVDVSVRRLYSERDGDADGDADGLTEKQYETVATALDAGYFAVPRDASLADIADALGVSRQAASERIRRAMATLATDAVEDAGGHS</sequence>
<reference evidence="5 6" key="1">
    <citation type="journal article" date="2019" name="Int. J. Syst. Evol. Microbiol.">
        <title>The Global Catalogue of Microorganisms (GCM) 10K type strain sequencing project: providing services to taxonomists for standard genome sequencing and annotation.</title>
        <authorList>
            <consortium name="The Broad Institute Genomics Platform"/>
            <consortium name="The Broad Institute Genome Sequencing Center for Infectious Disease"/>
            <person name="Wu L."/>
            <person name="Ma J."/>
        </authorList>
    </citation>
    <scope>NUCLEOTIDE SEQUENCE [LARGE SCALE GENOMIC DNA]</scope>
    <source>
        <strain evidence="5 6">JCM 19585</strain>
    </source>
</reference>
<dbReference type="InterPro" id="IPR031803">
    <property type="entry name" value="BAT_GAF/HTH-assoc"/>
</dbReference>
<dbReference type="InterPro" id="IPR036388">
    <property type="entry name" value="WH-like_DNA-bd_sf"/>
</dbReference>
<evidence type="ECO:0000313" key="6">
    <source>
        <dbReference type="Proteomes" id="UP000628840"/>
    </source>
</evidence>
<dbReference type="PANTHER" id="PTHR34236:SF1">
    <property type="entry name" value="DIMETHYL SULFOXIDE REDUCTASE TRANSCRIPTIONAL ACTIVATOR"/>
    <property type="match status" value="1"/>
</dbReference>
<keyword evidence="1" id="KW-0805">Transcription regulation</keyword>
<proteinExistence type="predicted"/>
<accession>A0A830EQR8</accession>
<protein>
    <submittedName>
        <fullName evidence="5">Bacteriocin</fullName>
    </submittedName>
</protein>
<dbReference type="AlphaFoldDB" id="A0A830EQR8"/>
<dbReference type="Pfam" id="PF04967">
    <property type="entry name" value="HTH_10"/>
    <property type="match status" value="1"/>
</dbReference>
<evidence type="ECO:0000259" key="4">
    <source>
        <dbReference type="Pfam" id="PF15915"/>
    </source>
</evidence>
<dbReference type="InterPro" id="IPR007050">
    <property type="entry name" value="HTH_bacterioopsin"/>
</dbReference>
<dbReference type="InterPro" id="IPR013324">
    <property type="entry name" value="RNA_pol_sigma_r3/r4-like"/>
</dbReference>
<evidence type="ECO:0000256" key="2">
    <source>
        <dbReference type="ARBA" id="ARBA00023163"/>
    </source>
</evidence>
<dbReference type="Gene3D" id="1.10.10.10">
    <property type="entry name" value="Winged helix-like DNA-binding domain superfamily/Winged helix DNA-binding domain"/>
    <property type="match status" value="1"/>
</dbReference>
<dbReference type="Proteomes" id="UP000628840">
    <property type="component" value="Unassembled WGS sequence"/>
</dbReference>
<dbReference type="SUPFAM" id="SSF88659">
    <property type="entry name" value="Sigma3 and sigma4 domains of RNA polymerase sigma factors"/>
    <property type="match status" value="1"/>
</dbReference>